<dbReference type="Pfam" id="PF04748">
    <property type="entry name" value="Polysacc_deac_2"/>
    <property type="match status" value="1"/>
</dbReference>
<evidence type="ECO:0000256" key="1">
    <source>
        <dbReference type="SAM" id="MobiDB-lite"/>
    </source>
</evidence>
<reference evidence="3 4" key="1">
    <citation type="submission" date="2016-08" db="EMBL/GenBank/DDBJ databases">
        <authorList>
            <person name="Seilhamer J.J."/>
        </authorList>
    </citation>
    <scope>NUCLEOTIDE SEQUENCE [LARGE SCALE GENOMIC DNA]</scope>
    <source>
        <strain evidence="3 4">P1-7</strain>
    </source>
</reference>
<gene>
    <name evidence="3" type="ORF">GA0061101_102109</name>
</gene>
<feature type="transmembrane region" description="Helical" evidence="2">
    <location>
        <begin position="42"/>
        <end position="60"/>
    </location>
</feature>
<evidence type="ECO:0000313" key="4">
    <source>
        <dbReference type="Proteomes" id="UP000199205"/>
    </source>
</evidence>
<keyword evidence="2" id="KW-1133">Transmembrane helix</keyword>
<accession>A0A1C3UCN6</accession>
<dbReference type="PANTHER" id="PTHR30105">
    <property type="entry name" value="UNCHARACTERIZED YIBQ-RELATED"/>
    <property type="match status" value="1"/>
</dbReference>
<proteinExistence type="predicted"/>
<dbReference type="CDD" id="cd10936">
    <property type="entry name" value="CE4_DAC2"/>
    <property type="match status" value="1"/>
</dbReference>
<protein>
    <recommendedName>
        <fullName evidence="5">Divergent polysaccharide deacetylase family protein</fullName>
    </recommendedName>
</protein>
<feature type="region of interest" description="Disordered" evidence="1">
    <location>
        <begin position="71"/>
        <end position="106"/>
    </location>
</feature>
<dbReference type="AlphaFoldDB" id="A0A1C3UCN6"/>
<keyword evidence="2" id="KW-0472">Membrane</keyword>
<dbReference type="EMBL" id="FMAF01000002">
    <property type="protein sequence ID" value="SCB13117.1"/>
    <property type="molecule type" value="Genomic_DNA"/>
</dbReference>
<evidence type="ECO:0000313" key="3">
    <source>
        <dbReference type="EMBL" id="SCB13117.1"/>
    </source>
</evidence>
<evidence type="ECO:0000256" key="2">
    <source>
        <dbReference type="SAM" id="Phobius"/>
    </source>
</evidence>
<keyword evidence="2" id="KW-0812">Transmembrane</keyword>
<dbReference type="Proteomes" id="UP000199205">
    <property type="component" value="Unassembled WGS sequence"/>
</dbReference>
<organism evidence="3 4">
    <name type="scientific">Rhizobium lusitanum</name>
    <dbReference type="NCBI Taxonomy" id="293958"/>
    <lineage>
        <taxon>Bacteria</taxon>
        <taxon>Pseudomonadati</taxon>
        <taxon>Pseudomonadota</taxon>
        <taxon>Alphaproteobacteria</taxon>
        <taxon>Hyphomicrobiales</taxon>
        <taxon>Rhizobiaceae</taxon>
        <taxon>Rhizobium/Agrobacterium group</taxon>
        <taxon>Rhizobium</taxon>
    </lineage>
</organism>
<feature type="compositionally biased region" description="Polar residues" evidence="1">
    <location>
        <begin position="91"/>
        <end position="106"/>
    </location>
</feature>
<name>A0A1C3UCN6_9HYPH</name>
<feature type="compositionally biased region" description="Basic and acidic residues" evidence="1">
    <location>
        <begin position="71"/>
        <end position="87"/>
    </location>
</feature>
<dbReference type="Gene3D" id="3.20.20.370">
    <property type="entry name" value="Glycoside hydrolase/deacetylase"/>
    <property type="match status" value="1"/>
</dbReference>
<sequence length="406" mass="43470">MLRAGTISRLGRIRTLGTDLHAPLGQNRGPGRQRRLPPFGRILGGFCLIAIAGFSLYSALLRDDLKKTQPIETAKKEEPAPAVEEKPAATGLTQVDPQSGANTTRIVTGDGSVVTMFSPNNRDGNGPVLINANQIGQDPRMAATPNDSLLEDSPFGKLPITGPSGLRPMDQYARPWSGARGTRVAIVVSGLGLSQTGTQRAIEKLPEEITLAFAASGNSLQRWMQDARRGGHEILIQVPFEPFDYPGNNPGPDTLLTSLSATKNIDNLHKAMGEITNYTGVMNYLGGRFLSNTSAMEPVLRDIGKRGLLFLDDGSSAQSKSGMLAKTLEVPHAFADVQLDGELQQDAVMKKLDELERIARRNGSAIGVASAFDESVDAISKWSEEAAMRGIEIVAVSALADDPKHP</sequence>
<evidence type="ECO:0008006" key="5">
    <source>
        <dbReference type="Google" id="ProtNLM"/>
    </source>
</evidence>
<dbReference type="InterPro" id="IPR011330">
    <property type="entry name" value="Glyco_hydro/deAcase_b/a-brl"/>
</dbReference>
<dbReference type="GO" id="GO:0005975">
    <property type="term" value="P:carbohydrate metabolic process"/>
    <property type="evidence" value="ECO:0007669"/>
    <property type="project" value="InterPro"/>
</dbReference>
<dbReference type="PANTHER" id="PTHR30105:SF2">
    <property type="entry name" value="DIVERGENT POLYSACCHARIDE DEACETYLASE SUPERFAMILY"/>
    <property type="match status" value="1"/>
</dbReference>
<dbReference type="InterPro" id="IPR006837">
    <property type="entry name" value="Divergent_DAC"/>
</dbReference>
<dbReference type="SUPFAM" id="SSF88713">
    <property type="entry name" value="Glycoside hydrolase/deacetylase"/>
    <property type="match status" value="1"/>
</dbReference>